<dbReference type="EMBL" id="JARGYC010000106">
    <property type="protein sequence ID" value="MDF0603578.1"/>
    <property type="molecule type" value="Genomic_DNA"/>
</dbReference>
<comment type="caution">
    <text evidence="2">The sequence shown here is derived from an EMBL/GenBank/DDBJ whole genome shotgun (WGS) entry which is preliminary data.</text>
</comment>
<keyword evidence="3" id="KW-1185">Reference proteome</keyword>
<dbReference type="AlphaFoldDB" id="A0AAE3TB86"/>
<evidence type="ECO:0000259" key="1">
    <source>
        <dbReference type="Pfam" id="PF01243"/>
    </source>
</evidence>
<dbReference type="InterPro" id="IPR012349">
    <property type="entry name" value="Split_barrel_FMN-bd"/>
</dbReference>
<dbReference type="Pfam" id="PF01243">
    <property type="entry name" value="PNPOx_N"/>
    <property type="match status" value="1"/>
</dbReference>
<dbReference type="Gene3D" id="2.30.110.10">
    <property type="entry name" value="Electron Transport, Fmn-binding Protein, Chain A"/>
    <property type="match status" value="1"/>
</dbReference>
<dbReference type="InterPro" id="IPR024029">
    <property type="entry name" value="Pyridox_Oxase_FMN-dep"/>
</dbReference>
<evidence type="ECO:0000313" key="2">
    <source>
        <dbReference type="EMBL" id="MDF0603578.1"/>
    </source>
</evidence>
<dbReference type="PANTHER" id="PTHR42815">
    <property type="entry name" value="FAD-BINDING, PUTATIVE (AFU_ORTHOLOGUE AFUA_6G07600)-RELATED"/>
    <property type="match status" value="1"/>
</dbReference>
<name>A0AAE3TB86_9RHOB</name>
<reference evidence="2" key="1">
    <citation type="submission" date="2023-03" db="EMBL/GenBank/DDBJ databases">
        <title>Multiphase analysis and comparison of six strains from genera Psychromarinibacter, Lutimaribacter, and Maritimibacter, including a novel species: Psychromarinibacter sediminicola sp. nov.</title>
        <authorList>
            <person name="Wang Y.-H."/>
            <person name="Ye M.-Q."/>
            <person name="Du Z.-J."/>
        </authorList>
    </citation>
    <scope>NUCLEOTIDE SEQUENCE</scope>
    <source>
        <strain evidence="2">C21-152</strain>
    </source>
</reference>
<dbReference type="Proteomes" id="UP001220964">
    <property type="component" value="Unassembled WGS sequence"/>
</dbReference>
<proteinExistence type="predicted"/>
<dbReference type="InterPro" id="IPR011576">
    <property type="entry name" value="Pyridox_Oxase_N"/>
</dbReference>
<dbReference type="RefSeq" id="WP_275569695.1">
    <property type="nucleotide sequence ID" value="NZ_JARGYC010000106.1"/>
</dbReference>
<gene>
    <name evidence="2" type="ORF">P1J78_22875</name>
</gene>
<feature type="domain" description="Pyridoxamine 5'-phosphate oxidase N-terminal" evidence="1">
    <location>
        <begin position="31"/>
        <end position="150"/>
    </location>
</feature>
<organism evidence="2 3">
    <name type="scientific">Psychromarinibacter sediminicola</name>
    <dbReference type="NCBI Taxonomy" id="3033385"/>
    <lineage>
        <taxon>Bacteria</taxon>
        <taxon>Pseudomonadati</taxon>
        <taxon>Pseudomonadota</taxon>
        <taxon>Alphaproteobacteria</taxon>
        <taxon>Rhodobacterales</taxon>
        <taxon>Paracoccaceae</taxon>
        <taxon>Psychromarinibacter</taxon>
    </lineage>
</organism>
<dbReference type="NCBIfam" id="TIGR04025">
    <property type="entry name" value="PPOX_FMN_DR2398"/>
    <property type="match status" value="1"/>
</dbReference>
<accession>A0AAE3TB86</accession>
<sequence length="201" mass="22083">MTWIADVAALEAIYPEPPVQTSLDKVAPRLTPLYRRWIMASRFCILTTVGPEGTDASPRGDDGPVVAELDPQTLALPDWRGNNRIDSLRNIVRDGRVSLMFLVRGSKNVVRVNGRARLTADPAMTGRFEQRGRHPRAVIVVGIAEVYFQCAKAVMRADLWSGTDDSGAVPTAGEMIREADAGFDAEGYDAGYPDHAKARMW</sequence>
<protein>
    <submittedName>
        <fullName evidence="2">Pyridoxamine 5'-phosphate oxidase family protein</fullName>
    </submittedName>
</protein>
<dbReference type="SUPFAM" id="SSF50475">
    <property type="entry name" value="FMN-binding split barrel"/>
    <property type="match status" value="1"/>
</dbReference>
<dbReference type="PANTHER" id="PTHR42815:SF2">
    <property type="entry name" value="FAD-BINDING, PUTATIVE (AFU_ORTHOLOGUE AFUA_6G07600)-RELATED"/>
    <property type="match status" value="1"/>
</dbReference>
<evidence type="ECO:0000313" key="3">
    <source>
        <dbReference type="Proteomes" id="UP001220964"/>
    </source>
</evidence>